<dbReference type="PROSITE" id="PS50053">
    <property type="entry name" value="UBIQUITIN_2"/>
    <property type="match status" value="1"/>
</dbReference>
<dbReference type="InterPro" id="IPR000626">
    <property type="entry name" value="Ubiquitin-like_dom"/>
</dbReference>
<dbReference type="OMA" id="RRHFQME"/>
<keyword evidence="2" id="KW-0472">Membrane</keyword>
<proteinExistence type="predicted"/>
<dbReference type="AlphaFoldDB" id="A0A7M7QH44"/>
<dbReference type="EnsemblMetazoa" id="XM_031929691">
    <property type="protein sequence ID" value="XP_031785551"/>
    <property type="gene ID" value="LOC100117955"/>
</dbReference>
<feature type="transmembrane region" description="Helical" evidence="2">
    <location>
        <begin position="315"/>
        <end position="340"/>
    </location>
</feature>
<feature type="region of interest" description="Disordered" evidence="1">
    <location>
        <begin position="136"/>
        <end position="170"/>
    </location>
</feature>
<name>A0A7M7QH44_NASVI</name>
<evidence type="ECO:0000313" key="5">
    <source>
        <dbReference type="Proteomes" id="UP000002358"/>
    </source>
</evidence>
<keyword evidence="2" id="KW-0812">Transmembrane</keyword>
<protein>
    <recommendedName>
        <fullName evidence="3">Ubiquitin-like domain-containing protein</fullName>
    </recommendedName>
</protein>
<dbReference type="GO" id="GO:0036503">
    <property type="term" value="P:ERAD pathway"/>
    <property type="evidence" value="ECO:0007669"/>
    <property type="project" value="InterPro"/>
</dbReference>
<dbReference type="SUPFAM" id="SSF54236">
    <property type="entry name" value="Ubiquitin-like"/>
    <property type="match status" value="1"/>
</dbReference>
<evidence type="ECO:0000313" key="4">
    <source>
        <dbReference type="EnsemblMetazoa" id="XP_031785551"/>
    </source>
</evidence>
<dbReference type="Gene3D" id="3.10.20.90">
    <property type="entry name" value="Phosphatidylinositol 3-kinase Catalytic Subunit, Chain A, domain 1"/>
    <property type="match status" value="1"/>
</dbReference>
<dbReference type="CDD" id="cd17057">
    <property type="entry name" value="Ubl_TMUB1_like"/>
    <property type="match status" value="1"/>
</dbReference>
<dbReference type="PANTHER" id="PTHR14557:SF5">
    <property type="entry name" value="UBIQUITIN-LIKE DOMAIN-CONTAINING PROTEIN"/>
    <property type="match status" value="1"/>
</dbReference>
<dbReference type="InterPro" id="IPR029071">
    <property type="entry name" value="Ubiquitin-like_domsf"/>
</dbReference>
<feature type="transmembrane region" description="Helical" evidence="2">
    <location>
        <begin position="290"/>
        <end position="308"/>
    </location>
</feature>
<feature type="compositionally biased region" description="Basic and acidic residues" evidence="1">
    <location>
        <begin position="140"/>
        <end position="150"/>
    </location>
</feature>
<dbReference type="Proteomes" id="UP000002358">
    <property type="component" value="Chromosome 4"/>
</dbReference>
<dbReference type="SMR" id="A0A7M7QH44"/>
<dbReference type="PANTHER" id="PTHR14557">
    <property type="entry name" value="PROTEIN C7ORF21"/>
    <property type="match status" value="1"/>
</dbReference>
<feature type="compositionally biased region" description="Low complexity" evidence="1">
    <location>
        <begin position="80"/>
        <end position="93"/>
    </location>
</feature>
<organism evidence="4 5">
    <name type="scientific">Nasonia vitripennis</name>
    <name type="common">Parasitic wasp</name>
    <dbReference type="NCBI Taxonomy" id="7425"/>
    <lineage>
        <taxon>Eukaryota</taxon>
        <taxon>Metazoa</taxon>
        <taxon>Ecdysozoa</taxon>
        <taxon>Arthropoda</taxon>
        <taxon>Hexapoda</taxon>
        <taxon>Insecta</taxon>
        <taxon>Pterygota</taxon>
        <taxon>Neoptera</taxon>
        <taxon>Endopterygota</taxon>
        <taxon>Hymenoptera</taxon>
        <taxon>Apocrita</taxon>
        <taxon>Proctotrupomorpha</taxon>
        <taxon>Chalcidoidea</taxon>
        <taxon>Pteromalidae</taxon>
        <taxon>Pteromalinae</taxon>
        <taxon>Nasonia</taxon>
    </lineage>
</organism>
<evidence type="ECO:0000256" key="1">
    <source>
        <dbReference type="SAM" id="MobiDB-lite"/>
    </source>
</evidence>
<keyword evidence="2" id="KW-1133">Transmembrane helix</keyword>
<feature type="transmembrane region" description="Helical" evidence="2">
    <location>
        <begin position="12"/>
        <end position="28"/>
    </location>
</feature>
<accession>A0A7M7QH44</accession>
<dbReference type="RefSeq" id="XP_031785551.1">
    <property type="nucleotide sequence ID" value="XM_031929691.2"/>
</dbReference>
<dbReference type="Pfam" id="PF00240">
    <property type="entry name" value="ubiquitin"/>
    <property type="match status" value="1"/>
</dbReference>
<feature type="region of interest" description="Disordered" evidence="1">
    <location>
        <begin position="67"/>
        <end position="114"/>
    </location>
</feature>
<reference evidence="4" key="1">
    <citation type="submission" date="2021-01" db="UniProtKB">
        <authorList>
            <consortium name="EnsemblMetazoa"/>
        </authorList>
    </citation>
    <scope>IDENTIFICATION</scope>
</reference>
<dbReference type="GeneID" id="100117955"/>
<feature type="compositionally biased region" description="Polar residues" evidence="1">
    <location>
        <begin position="95"/>
        <end position="114"/>
    </location>
</feature>
<keyword evidence="5" id="KW-1185">Reference proteome</keyword>
<evidence type="ECO:0000256" key="2">
    <source>
        <dbReference type="SAM" id="Phobius"/>
    </source>
</evidence>
<dbReference type="SMART" id="SM00213">
    <property type="entry name" value="UBQ"/>
    <property type="match status" value="1"/>
</dbReference>
<dbReference type="OrthoDB" id="161999at2759"/>
<sequence>MTLIEGVGDEVLDFFIVVGVLLVGYIAWCSTNIADQPLIRTVLILQHRTRSRIAALRANQQVLALAQQQRSTDSSENESRQSNSGSSSEVEASCPESSLPATSQASNESTETPAATNEEVLIQAMDSFNNEETTLLQQETKVDKDEKTTTETETTTASAEPEQAEPDISDNNEHKICIKLKFINDDQKLVTGNLKESLGDFKRRHFQLELDSRKMVRLVFNGQVLQPDNHTLEQYGFFHNCVVHCLIHQPRPAPAASSTLDSSSRMYFNPPFQNMPAGAGLGSVQTEWDLSRLMVSVVTLILGLAWYFRYHYAQLFTVTTTVGLFGLTAIFTVSLFGHLFPDQDSIRNIE</sequence>
<dbReference type="InParanoid" id="A0A7M7QH44"/>
<dbReference type="InterPro" id="IPR040352">
    <property type="entry name" value="TMUB1/2"/>
</dbReference>
<evidence type="ECO:0000259" key="3">
    <source>
        <dbReference type="PROSITE" id="PS50053"/>
    </source>
</evidence>
<feature type="domain" description="Ubiquitin-like" evidence="3">
    <location>
        <begin position="176"/>
        <end position="252"/>
    </location>
</feature>
<dbReference type="KEGG" id="nvi:100117955"/>